<dbReference type="PANTHER" id="PTHR46115">
    <property type="entry name" value="THIOREDOXIN-LIKE PROTEIN 1"/>
    <property type="match status" value="1"/>
</dbReference>
<accession>A0A8H8NZ94</accession>
<gene>
    <name evidence="6" type="ORF">RhiXN_09762</name>
</gene>
<feature type="site" description="Deprotonates C-terminal active site Cys" evidence="3">
    <location>
        <position position="26"/>
    </location>
</feature>
<dbReference type="PROSITE" id="PS00194">
    <property type="entry name" value="THIOREDOXIN_1"/>
    <property type="match status" value="1"/>
</dbReference>
<evidence type="ECO:0000256" key="1">
    <source>
        <dbReference type="ARBA" id="ARBA00023157"/>
    </source>
</evidence>
<proteinExistence type="inferred from homology"/>
<dbReference type="PROSITE" id="PS51352">
    <property type="entry name" value="THIOREDOXIN_2"/>
    <property type="match status" value="1"/>
</dbReference>
<evidence type="ECO:0000259" key="5">
    <source>
        <dbReference type="PROSITE" id="PS51352"/>
    </source>
</evidence>
<feature type="active site" description="Nucleophile" evidence="3">
    <location>
        <position position="32"/>
    </location>
</feature>
<dbReference type="PIRSF" id="PIRSF000077">
    <property type="entry name" value="Thioredoxin"/>
    <property type="match status" value="1"/>
</dbReference>
<feature type="active site" description="Nucleophile" evidence="3">
    <location>
        <position position="35"/>
    </location>
</feature>
<dbReference type="SUPFAM" id="SSF52833">
    <property type="entry name" value="Thioredoxin-like"/>
    <property type="match status" value="1"/>
</dbReference>
<feature type="domain" description="Thioredoxin" evidence="5">
    <location>
        <begin position="1"/>
        <end position="106"/>
    </location>
</feature>
<dbReference type="RefSeq" id="XP_043182412.1">
    <property type="nucleotide sequence ID" value="XM_043329578.1"/>
</dbReference>
<dbReference type="GeneID" id="67032041"/>
<feature type="disulfide bond" description="Redox-active" evidence="4">
    <location>
        <begin position="32"/>
        <end position="35"/>
    </location>
</feature>
<dbReference type="Pfam" id="PF00085">
    <property type="entry name" value="Thioredoxin"/>
    <property type="match status" value="1"/>
</dbReference>
<reference evidence="6" key="1">
    <citation type="submission" date="2020-05" db="EMBL/GenBank/DDBJ databases">
        <title>Evolutionary and genomic comparisons of hybrid uninucleate and nonhybrid Rhizoctonia fungi.</title>
        <authorList>
            <person name="Li C."/>
            <person name="Chen X."/>
        </authorList>
    </citation>
    <scope>NUCLEOTIDE SEQUENCE</scope>
    <source>
        <strain evidence="6">AG-1 IA</strain>
    </source>
</reference>
<dbReference type="InterPro" id="IPR013766">
    <property type="entry name" value="Thioredoxin_domain"/>
</dbReference>
<dbReference type="InterPro" id="IPR036249">
    <property type="entry name" value="Thioredoxin-like_sf"/>
</dbReference>
<evidence type="ECO:0000313" key="6">
    <source>
        <dbReference type="EMBL" id="QRW22175.1"/>
    </source>
</evidence>
<evidence type="ECO:0000313" key="7">
    <source>
        <dbReference type="Proteomes" id="UP000650533"/>
    </source>
</evidence>
<dbReference type="PRINTS" id="PR00421">
    <property type="entry name" value="THIOREDOXIN"/>
</dbReference>
<dbReference type="InterPro" id="IPR017937">
    <property type="entry name" value="Thioredoxin_CS"/>
</dbReference>
<comment type="similarity">
    <text evidence="2">Belongs to the thioredoxin family.</text>
</comment>
<dbReference type="InterPro" id="IPR005746">
    <property type="entry name" value="Thioredoxin"/>
</dbReference>
<dbReference type="CDD" id="cd02947">
    <property type="entry name" value="TRX_family"/>
    <property type="match status" value="1"/>
</dbReference>
<sequence>MADKIVHIASLEQHNQLTKEGLVIIDFHASWCGPCHMIAPTYETLAGENENIKFFKVDVDNVPDVAQHYKITAMPTFVILKDGEKIDEMKGANQGGLTGLIQKLKNA</sequence>
<feature type="site" description="Contributes to redox potential value" evidence="3">
    <location>
        <position position="33"/>
    </location>
</feature>
<keyword evidence="1 4" id="KW-1015">Disulfide bond</keyword>
<dbReference type="GO" id="GO:0015035">
    <property type="term" value="F:protein-disulfide reductase activity"/>
    <property type="evidence" value="ECO:0007669"/>
    <property type="project" value="InterPro"/>
</dbReference>
<evidence type="ECO:0000256" key="3">
    <source>
        <dbReference type="PIRSR" id="PIRSR000077-1"/>
    </source>
</evidence>
<name>A0A8H8NZ94_9AGAM</name>
<dbReference type="Gene3D" id="3.40.30.10">
    <property type="entry name" value="Glutaredoxin"/>
    <property type="match status" value="1"/>
</dbReference>
<evidence type="ECO:0000256" key="4">
    <source>
        <dbReference type="PIRSR" id="PIRSR000077-4"/>
    </source>
</evidence>
<organism evidence="6 7">
    <name type="scientific">Rhizoctonia solani</name>
    <dbReference type="NCBI Taxonomy" id="456999"/>
    <lineage>
        <taxon>Eukaryota</taxon>
        <taxon>Fungi</taxon>
        <taxon>Dikarya</taxon>
        <taxon>Basidiomycota</taxon>
        <taxon>Agaricomycotina</taxon>
        <taxon>Agaricomycetes</taxon>
        <taxon>Cantharellales</taxon>
        <taxon>Ceratobasidiaceae</taxon>
        <taxon>Rhizoctonia</taxon>
    </lineage>
</organism>
<dbReference type="EMBL" id="CP059665">
    <property type="protein sequence ID" value="QRW22175.1"/>
    <property type="molecule type" value="Genomic_DNA"/>
</dbReference>
<dbReference type="KEGG" id="rsx:RhiXN_09762"/>
<protein>
    <recommendedName>
        <fullName evidence="2">Thioredoxin</fullName>
    </recommendedName>
</protein>
<keyword evidence="4" id="KW-0676">Redox-active center</keyword>
<evidence type="ECO:0000256" key="2">
    <source>
        <dbReference type="PIRNR" id="PIRNR000077"/>
    </source>
</evidence>
<feature type="site" description="Contributes to redox potential value" evidence="3">
    <location>
        <position position="34"/>
    </location>
</feature>
<dbReference type="AlphaFoldDB" id="A0A8H8NZ94"/>
<dbReference type="Proteomes" id="UP000650533">
    <property type="component" value="Chromosome 8"/>
</dbReference>